<feature type="transmembrane region" description="Helical" evidence="2">
    <location>
        <begin position="422"/>
        <end position="445"/>
    </location>
</feature>
<dbReference type="AlphaFoldDB" id="A0A4P9XCJ5"/>
<evidence type="ECO:0000256" key="1">
    <source>
        <dbReference type="SAM" id="MobiDB-lite"/>
    </source>
</evidence>
<dbReference type="OrthoDB" id="2147993at2759"/>
<keyword evidence="2" id="KW-1133">Transmembrane helix</keyword>
<organism evidence="3 4">
    <name type="scientific">Caulochytrium protostelioides</name>
    <dbReference type="NCBI Taxonomy" id="1555241"/>
    <lineage>
        <taxon>Eukaryota</taxon>
        <taxon>Fungi</taxon>
        <taxon>Fungi incertae sedis</taxon>
        <taxon>Chytridiomycota</taxon>
        <taxon>Chytridiomycota incertae sedis</taxon>
        <taxon>Chytridiomycetes</taxon>
        <taxon>Caulochytriales</taxon>
        <taxon>Caulochytriaceae</taxon>
        <taxon>Caulochytrium</taxon>
    </lineage>
</organism>
<name>A0A4P9XCJ5_9FUNG</name>
<proteinExistence type="predicted"/>
<feature type="transmembrane region" description="Helical" evidence="2">
    <location>
        <begin position="21"/>
        <end position="42"/>
    </location>
</feature>
<dbReference type="EMBL" id="ML014127">
    <property type="protein sequence ID" value="RKP03155.1"/>
    <property type="molecule type" value="Genomic_DNA"/>
</dbReference>
<keyword evidence="4" id="KW-1185">Reference proteome</keyword>
<sequence length="609" mass="65072">MTGPNKAPAPKEAWTVSIQTALLFLSLVFTGIITAVILAISWTGSESTLTQCTQRSNSSINELVGTIQSSTNSLVNVKIQDFVNTHSSVIQAATANWNSTRNADATIHDPVVDFTSFDTAKSYCYNMVKQHSAISGFYYGDKTSKNFIGAERIVDPITGETYIHLQLRYDPATNPAVNTCDFCTTPAMTPIMTGTIINGEIYKVLIRFKEDGTLDTTKYTYGSSPYDPTTRSWWTLATAHPLDGVPVWSAPYISTSGTASGTTDVTLAKRYNGDLVGTISIDLSVEPLTSFLSSIPLTANGFIYLVDTQSNMVATTTNETVLSGNTLQPFNTPAQMKNTDIQRTYAYLQAVTNNDILSLFSSSSASRYYDIGDVLFQVSVITSGDSLTWICINGAKSSDYLGGVVRAQQILTSDLRTRNRNLIGISVAVFVVGMLFWYLFAYIGVSRPLGQLNAIMLKCIAFDFASAAQVRNEQVFSHLAELASTQRIFKAMLQMFEGELVANRGASMARMNAPPMAPNGRGGGLAMAAPADTKHAMMMMAPPPVIGKSAGMQAPPPMAVKSAMQAPPPPAAAVTAAPAPASVADAAPITSPPEADAEHGGPDGSQPQA</sequence>
<dbReference type="Gene3D" id="3.30.450.20">
    <property type="entry name" value="PAS domain"/>
    <property type="match status" value="2"/>
</dbReference>
<protein>
    <recommendedName>
        <fullName evidence="5">Cache domain-containing protein</fullName>
    </recommendedName>
</protein>
<evidence type="ECO:0000313" key="3">
    <source>
        <dbReference type="EMBL" id="RKP03155.1"/>
    </source>
</evidence>
<accession>A0A4P9XCJ5</accession>
<feature type="compositionally biased region" description="Low complexity" evidence="1">
    <location>
        <begin position="572"/>
        <end position="588"/>
    </location>
</feature>
<keyword evidence="2" id="KW-0812">Transmembrane</keyword>
<evidence type="ECO:0000256" key="2">
    <source>
        <dbReference type="SAM" id="Phobius"/>
    </source>
</evidence>
<dbReference type="Proteomes" id="UP000274922">
    <property type="component" value="Unassembled WGS sequence"/>
</dbReference>
<reference evidence="4" key="1">
    <citation type="journal article" date="2018" name="Nat. Microbiol.">
        <title>Leveraging single-cell genomics to expand the fungal tree of life.</title>
        <authorList>
            <person name="Ahrendt S.R."/>
            <person name="Quandt C.A."/>
            <person name="Ciobanu D."/>
            <person name="Clum A."/>
            <person name="Salamov A."/>
            <person name="Andreopoulos B."/>
            <person name="Cheng J.F."/>
            <person name="Woyke T."/>
            <person name="Pelin A."/>
            <person name="Henrissat B."/>
            <person name="Reynolds N.K."/>
            <person name="Benny G.L."/>
            <person name="Smith M.E."/>
            <person name="James T.Y."/>
            <person name="Grigoriev I.V."/>
        </authorList>
    </citation>
    <scope>NUCLEOTIDE SEQUENCE [LARGE SCALE GENOMIC DNA]</scope>
    <source>
        <strain evidence="4">ATCC 52028</strain>
    </source>
</reference>
<evidence type="ECO:0008006" key="5">
    <source>
        <dbReference type="Google" id="ProtNLM"/>
    </source>
</evidence>
<evidence type="ECO:0000313" key="4">
    <source>
        <dbReference type="Proteomes" id="UP000274922"/>
    </source>
</evidence>
<gene>
    <name evidence="3" type="ORF">CXG81DRAFT_17221</name>
</gene>
<feature type="region of interest" description="Disordered" evidence="1">
    <location>
        <begin position="553"/>
        <end position="609"/>
    </location>
</feature>
<keyword evidence="2" id="KW-0472">Membrane</keyword>